<evidence type="ECO:0000313" key="2">
    <source>
        <dbReference type="EMBL" id="KAK5949783.1"/>
    </source>
</evidence>
<protein>
    <submittedName>
        <fullName evidence="2">Uncharacterized protein</fullName>
    </submittedName>
</protein>
<comment type="caution">
    <text evidence="2">The sequence shown here is derived from an EMBL/GenBank/DDBJ whole genome shotgun (WGS) entry which is preliminary data.</text>
</comment>
<keyword evidence="1" id="KW-0732">Signal</keyword>
<evidence type="ECO:0000313" key="3">
    <source>
        <dbReference type="Proteomes" id="UP001316803"/>
    </source>
</evidence>
<organism evidence="2 3">
    <name type="scientific">Knufia fluminis</name>
    <dbReference type="NCBI Taxonomy" id="191047"/>
    <lineage>
        <taxon>Eukaryota</taxon>
        <taxon>Fungi</taxon>
        <taxon>Dikarya</taxon>
        <taxon>Ascomycota</taxon>
        <taxon>Pezizomycotina</taxon>
        <taxon>Eurotiomycetes</taxon>
        <taxon>Chaetothyriomycetidae</taxon>
        <taxon>Chaetothyriales</taxon>
        <taxon>Trichomeriaceae</taxon>
        <taxon>Knufia</taxon>
    </lineage>
</organism>
<evidence type="ECO:0000256" key="1">
    <source>
        <dbReference type="SAM" id="SignalP"/>
    </source>
</evidence>
<sequence>MKLVLITILLAVFAITFAQDLQLAHTNNLAVEPDADFWDLLTYLMTRYMIFQRTDHTP</sequence>
<feature type="signal peptide" evidence="1">
    <location>
        <begin position="1"/>
        <end position="18"/>
    </location>
</feature>
<reference evidence="2 3" key="1">
    <citation type="submission" date="2022-12" db="EMBL/GenBank/DDBJ databases">
        <title>Genomic features and morphological characterization of a novel Knufia sp. strain isolated from spacecraft assembly facility.</title>
        <authorList>
            <person name="Teixeira M."/>
            <person name="Chander A.M."/>
            <person name="Stajich J.E."/>
            <person name="Venkateswaran K."/>
        </authorList>
    </citation>
    <scope>NUCLEOTIDE SEQUENCE [LARGE SCALE GENOMIC DNA]</scope>
    <source>
        <strain evidence="2 3">FJI-L2-BK-P2</strain>
    </source>
</reference>
<proteinExistence type="predicted"/>
<feature type="chain" id="PRO_5042917802" evidence="1">
    <location>
        <begin position="19"/>
        <end position="58"/>
    </location>
</feature>
<dbReference type="AlphaFoldDB" id="A0AAN8EQ91"/>
<accession>A0AAN8EQ91</accession>
<name>A0AAN8EQ91_9EURO</name>
<dbReference type="EMBL" id="JAKLMC020000032">
    <property type="protein sequence ID" value="KAK5949783.1"/>
    <property type="molecule type" value="Genomic_DNA"/>
</dbReference>
<keyword evidence="3" id="KW-1185">Reference proteome</keyword>
<gene>
    <name evidence="2" type="ORF">OHC33_009172</name>
</gene>
<dbReference type="Proteomes" id="UP001316803">
    <property type="component" value="Unassembled WGS sequence"/>
</dbReference>